<dbReference type="EMBL" id="CP012332">
    <property type="protein sequence ID" value="AKU91404.1"/>
    <property type="molecule type" value="Genomic_DNA"/>
</dbReference>
<evidence type="ECO:0000313" key="2">
    <source>
        <dbReference type="EMBL" id="AKU91404.1"/>
    </source>
</evidence>
<evidence type="ECO:0000313" key="3">
    <source>
        <dbReference type="Proteomes" id="UP000055590"/>
    </source>
</evidence>
<feature type="region of interest" description="Disordered" evidence="1">
    <location>
        <begin position="1"/>
        <end position="48"/>
    </location>
</feature>
<dbReference type="Proteomes" id="UP000055590">
    <property type="component" value="Chromosome"/>
</dbReference>
<keyword evidence="3" id="KW-1185">Reference proteome</keyword>
<accession>A0A0K1PE52</accession>
<evidence type="ECO:0000256" key="1">
    <source>
        <dbReference type="SAM" id="MobiDB-lite"/>
    </source>
</evidence>
<protein>
    <submittedName>
        <fullName evidence="2">Uncharacterized protein</fullName>
    </submittedName>
</protein>
<gene>
    <name evidence="2" type="ORF">AKJ08_1791</name>
</gene>
<sequence>MKSSRVRELPTGVDLGERTNGLGEREEGPRGTQRGSLVGMAVSADRKL</sequence>
<dbReference type="STRING" id="1391653.AKJ08_1791"/>
<proteinExistence type="predicted"/>
<dbReference type="AlphaFoldDB" id="A0A0K1PE52"/>
<organism evidence="2 3">
    <name type="scientific">Vulgatibacter incomptus</name>
    <dbReference type="NCBI Taxonomy" id="1391653"/>
    <lineage>
        <taxon>Bacteria</taxon>
        <taxon>Pseudomonadati</taxon>
        <taxon>Myxococcota</taxon>
        <taxon>Myxococcia</taxon>
        <taxon>Myxococcales</taxon>
        <taxon>Cystobacterineae</taxon>
        <taxon>Vulgatibacteraceae</taxon>
        <taxon>Vulgatibacter</taxon>
    </lineage>
</organism>
<reference evidence="2 3" key="1">
    <citation type="submission" date="2015-08" db="EMBL/GenBank/DDBJ databases">
        <authorList>
            <person name="Babu N.S."/>
            <person name="Beckwith C.J."/>
            <person name="Beseler K.G."/>
            <person name="Brison A."/>
            <person name="Carone J.V."/>
            <person name="Caskin T.P."/>
            <person name="Diamond M."/>
            <person name="Durham M.E."/>
            <person name="Foxe J.M."/>
            <person name="Go M."/>
            <person name="Henderson B.A."/>
            <person name="Jones I.B."/>
            <person name="McGettigan J.A."/>
            <person name="Micheletti S.J."/>
            <person name="Nasrallah M.E."/>
            <person name="Ortiz D."/>
            <person name="Piller C.R."/>
            <person name="Privatt S.R."/>
            <person name="Schneider S.L."/>
            <person name="Sharp S."/>
            <person name="Smith T.C."/>
            <person name="Stanton J.D."/>
            <person name="Ullery H.E."/>
            <person name="Wilson R.J."/>
            <person name="Serrano M.G."/>
            <person name="Buck G."/>
            <person name="Lee V."/>
            <person name="Wang Y."/>
            <person name="Carvalho R."/>
            <person name="Voegtly L."/>
            <person name="Shi R."/>
            <person name="Duckworth R."/>
            <person name="Johnson A."/>
            <person name="Loviza R."/>
            <person name="Walstead R."/>
            <person name="Shah Z."/>
            <person name="Kiflezghi M."/>
            <person name="Wade K."/>
            <person name="Ball S.L."/>
            <person name="Bradley K.W."/>
            <person name="Asai D.J."/>
            <person name="Bowman C.A."/>
            <person name="Russell D.A."/>
            <person name="Pope W.H."/>
            <person name="Jacobs-Sera D."/>
            <person name="Hendrix R.W."/>
            <person name="Hatfull G.F."/>
        </authorList>
    </citation>
    <scope>NUCLEOTIDE SEQUENCE [LARGE SCALE GENOMIC DNA]</scope>
    <source>
        <strain evidence="2 3">DSM 27710</strain>
    </source>
</reference>
<name>A0A0K1PE52_9BACT</name>
<dbReference type="KEGG" id="vin:AKJ08_1791"/>